<feature type="chain" id="PRO_5020182979" description="PepSY-like beta-lactamase-inhibitor" evidence="1">
    <location>
        <begin position="23"/>
        <end position="178"/>
    </location>
</feature>
<evidence type="ECO:0008006" key="4">
    <source>
        <dbReference type="Google" id="ProtNLM"/>
    </source>
</evidence>
<dbReference type="RefSeq" id="WP_132221493.1">
    <property type="nucleotide sequence ID" value="NZ_SMGO01000001.1"/>
</dbReference>
<comment type="caution">
    <text evidence="2">The sequence shown here is derived from an EMBL/GenBank/DDBJ whole genome shotgun (WGS) entry which is preliminary data.</text>
</comment>
<organism evidence="2 3">
    <name type="scientific">Albibacterium bauzanense</name>
    <dbReference type="NCBI Taxonomy" id="653929"/>
    <lineage>
        <taxon>Bacteria</taxon>
        <taxon>Pseudomonadati</taxon>
        <taxon>Bacteroidota</taxon>
        <taxon>Sphingobacteriia</taxon>
        <taxon>Sphingobacteriales</taxon>
        <taxon>Sphingobacteriaceae</taxon>
        <taxon>Albibacterium</taxon>
    </lineage>
</organism>
<feature type="signal peptide" evidence="1">
    <location>
        <begin position="1"/>
        <end position="22"/>
    </location>
</feature>
<dbReference type="AlphaFoldDB" id="A0A4R1M0E3"/>
<keyword evidence="3" id="KW-1185">Reference proteome</keyword>
<gene>
    <name evidence="2" type="ORF">C8N28_0662</name>
</gene>
<keyword evidence="1" id="KW-0732">Signal</keyword>
<dbReference type="PROSITE" id="PS51257">
    <property type="entry name" value="PROKAR_LIPOPROTEIN"/>
    <property type="match status" value="1"/>
</dbReference>
<protein>
    <recommendedName>
        <fullName evidence="4">PepSY-like beta-lactamase-inhibitor</fullName>
    </recommendedName>
</protein>
<dbReference type="OrthoDB" id="794757at2"/>
<sequence length="178" mass="20809">MLKTLLNSLYLILFLFSSCSQVENTESTALTYFDIKSYFLNEASRLSSRKSAILKEVSKNEQQERKTILINDWKKEFDLFIESDINKPSWTSSYKIEINGDTTLYQALTPELRTRMIQVIKGGSKIRSISIKNESLNRLYKSYESLSYYPDSIYVIEKEQQVRFLGNNKYRVTGIFTD</sequence>
<evidence type="ECO:0000313" key="3">
    <source>
        <dbReference type="Proteomes" id="UP000294616"/>
    </source>
</evidence>
<evidence type="ECO:0000313" key="2">
    <source>
        <dbReference type="EMBL" id="TCK85356.1"/>
    </source>
</evidence>
<name>A0A4R1M0E3_9SPHI</name>
<evidence type="ECO:0000256" key="1">
    <source>
        <dbReference type="SAM" id="SignalP"/>
    </source>
</evidence>
<proteinExistence type="predicted"/>
<dbReference type="Proteomes" id="UP000294616">
    <property type="component" value="Unassembled WGS sequence"/>
</dbReference>
<dbReference type="EMBL" id="SMGO01000001">
    <property type="protein sequence ID" value="TCK85356.1"/>
    <property type="molecule type" value="Genomic_DNA"/>
</dbReference>
<accession>A0A4R1M0E3</accession>
<reference evidence="2 3" key="1">
    <citation type="submission" date="2019-03" db="EMBL/GenBank/DDBJ databases">
        <title>Genomic Encyclopedia of Archaeal and Bacterial Type Strains, Phase II (KMG-II): from individual species to whole genera.</title>
        <authorList>
            <person name="Goeker M."/>
        </authorList>
    </citation>
    <scope>NUCLEOTIDE SEQUENCE [LARGE SCALE GENOMIC DNA]</scope>
    <source>
        <strain evidence="2 3">DSM 22554</strain>
    </source>
</reference>